<dbReference type="Proteomes" id="UP001364156">
    <property type="component" value="Chromosome"/>
</dbReference>
<sequence>MNKTAHETLQVIGASDAPYHDAEHTMIVTLVGQQIIQGQQKTSRVLPEDWVHYIAALLIHDIGYRRGVCEGDTSNEVIVNDAGERIFPPRGATDASLAPYHVDRGKIYARQRFAGSGIVDPERIAAAIEYTRFPVPDDPAYADLNTEPALVRAADLIGQIADPHYLDKLSALYREFVETDFAAKLGYSSPMDLVEHVPNFFQHKVQPLIGPALEHLRQTADGKEVIAQLERRVSQASRRDIALRPYPGT</sequence>
<dbReference type="SUPFAM" id="SSF109604">
    <property type="entry name" value="HD-domain/PDEase-like"/>
    <property type="match status" value="1"/>
</dbReference>
<evidence type="ECO:0000313" key="2">
    <source>
        <dbReference type="Proteomes" id="UP001364156"/>
    </source>
</evidence>
<dbReference type="EMBL" id="CP146069">
    <property type="protein sequence ID" value="WWR47684.1"/>
    <property type="molecule type" value="Genomic_DNA"/>
</dbReference>
<evidence type="ECO:0000313" key="1">
    <source>
        <dbReference type="EMBL" id="WWR47684.1"/>
    </source>
</evidence>
<keyword evidence="2" id="KW-1185">Reference proteome</keyword>
<reference evidence="1 2" key="1">
    <citation type="submission" date="2023-10" db="EMBL/GenBank/DDBJ databases">
        <title>Roseovarius strain S88 nov., isolated from a marine algae.</title>
        <authorList>
            <person name="Lee M.W."/>
            <person name="Lee J.K."/>
            <person name="Kim J.M."/>
            <person name="Choi D.G."/>
            <person name="Baek J.H."/>
            <person name="Bayburt H."/>
            <person name="Jung J.J."/>
            <person name="Han D.M."/>
            <person name="Jeon C.O."/>
        </authorList>
    </citation>
    <scope>NUCLEOTIDE SEQUENCE [LARGE SCALE GENOMIC DNA]</scope>
    <source>
        <strain evidence="1 2">S88</strain>
    </source>
</reference>
<name>A0ABZ2HNG2_9RHOB</name>
<organism evidence="1 2">
    <name type="scientific">Roseovarius phycicola</name>
    <dbReference type="NCBI Taxonomy" id="3080976"/>
    <lineage>
        <taxon>Bacteria</taxon>
        <taxon>Pseudomonadati</taxon>
        <taxon>Pseudomonadota</taxon>
        <taxon>Alphaproteobacteria</taxon>
        <taxon>Rhodobacterales</taxon>
        <taxon>Roseobacteraceae</taxon>
        <taxon>Roseovarius</taxon>
    </lineage>
</organism>
<gene>
    <name evidence="1" type="ORF">RZ517_05805</name>
</gene>
<proteinExistence type="predicted"/>
<accession>A0ABZ2HNG2</accession>
<dbReference type="Gene3D" id="1.10.3210.10">
    <property type="entry name" value="Hypothetical protein af1432"/>
    <property type="match status" value="1"/>
</dbReference>
<protein>
    <recommendedName>
        <fullName evidence="3">Metal-dependent phosphohydrolase</fullName>
    </recommendedName>
</protein>
<evidence type="ECO:0008006" key="3">
    <source>
        <dbReference type="Google" id="ProtNLM"/>
    </source>
</evidence>